<comment type="caution">
    <text evidence="2">The sequence shown here is derived from an EMBL/GenBank/DDBJ whole genome shotgun (WGS) entry which is preliminary data.</text>
</comment>
<dbReference type="EMBL" id="AEMG01000018">
    <property type="protein sequence ID" value="EFW91153.1"/>
    <property type="molecule type" value="Genomic_DNA"/>
</dbReference>
<dbReference type="Proteomes" id="UP000003751">
    <property type="component" value="Unassembled WGS sequence"/>
</dbReference>
<protein>
    <submittedName>
        <fullName evidence="2">Uncharacterized protein</fullName>
    </submittedName>
</protein>
<proteinExistence type="predicted"/>
<feature type="transmembrane region" description="Helical" evidence="1">
    <location>
        <begin position="24"/>
        <end position="43"/>
    </location>
</feature>
<keyword evidence="1" id="KW-1133">Transmembrane helix</keyword>
<name>E7QWQ7_HALPU</name>
<dbReference type="AlphaFoldDB" id="E7QWQ7"/>
<dbReference type="RefSeq" id="WP_007981534.1">
    <property type="nucleotide sequence ID" value="NZ_AEMG01000018.1"/>
</dbReference>
<feature type="transmembrane region" description="Helical" evidence="1">
    <location>
        <begin position="118"/>
        <end position="142"/>
    </location>
</feature>
<keyword evidence="1" id="KW-0472">Membrane</keyword>
<evidence type="ECO:0000313" key="2">
    <source>
        <dbReference type="EMBL" id="EFW91153.1"/>
    </source>
</evidence>
<organism evidence="2 3">
    <name type="scientific">Haladaptatus paucihalophilus DX253</name>
    <dbReference type="NCBI Taxonomy" id="797209"/>
    <lineage>
        <taxon>Archaea</taxon>
        <taxon>Methanobacteriati</taxon>
        <taxon>Methanobacteriota</taxon>
        <taxon>Stenosarchaea group</taxon>
        <taxon>Halobacteria</taxon>
        <taxon>Halobacteriales</taxon>
        <taxon>Haladaptataceae</taxon>
        <taxon>Haladaptatus</taxon>
    </lineage>
</organism>
<evidence type="ECO:0000313" key="3">
    <source>
        <dbReference type="Proteomes" id="UP000003751"/>
    </source>
</evidence>
<keyword evidence="1" id="KW-0812">Transmembrane</keyword>
<gene>
    <name evidence="2" type="ORF">ZOD2009_16226</name>
</gene>
<accession>E7QWQ7</accession>
<feature type="transmembrane region" description="Helical" evidence="1">
    <location>
        <begin position="85"/>
        <end position="106"/>
    </location>
</feature>
<reference evidence="2 3" key="1">
    <citation type="journal article" date="2014" name="ISME J.">
        <title>Trehalose/2-sulfotrehalose biosynthesis and glycine-betaine uptake are widely spread mechanisms for osmoadaptation in the Halobacteriales.</title>
        <authorList>
            <person name="Youssef N.H."/>
            <person name="Savage-Ashlock K.N."/>
            <person name="McCully A.L."/>
            <person name="Luedtke B."/>
            <person name="Shaw E.I."/>
            <person name="Hoff W.D."/>
            <person name="Elshahed M.S."/>
        </authorList>
    </citation>
    <scope>NUCLEOTIDE SEQUENCE [LARGE SCALE GENOMIC DNA]</scope>
    <source>
        <strain evidence="2 3">DX253</strain>
    </source>
</reference>
<sequence>MATEKQQPISGNERRELDSKKEQSYNWMLISAKWAVICFAALVHGALGMAMFAAFAPTLGFALASGGTILYLWQLKEPPLQTLGNSFYIGAFLFVAAAIGLSLSAFTAGPAGALAGMFGLVLFGFGGLVLAVGAFGAGKLTLRLAARRENRKQPSG</sequence>
<feature type="transmembrane region" description="Helical" evidence="1">
    <location>
        <begin position="49"/>
        <end position="73"/>
    </location>
</feature>
<evidence type="ECO:0000256" key="1">
    <source>
        <dbReference type="SAM" id="Phobius"/>
    </source>
</evidence>